<evidence type="ECO:0000313" key="3">
    <source>
        <dbReference type="Proteomes" id="UP000030302"/>
    </source>
</evidence>
<name>A0A0A1FFD3_9BURK</name>
<proteinExistence type="inferred from homology"/>
<evidence type="ECO:0000313" key="2">
    <source>
        <dbReference type="EMBL" id="AIY41562.1"/>
    </source>
</evidence>
<keyword evidence="3" id="KW-1185">Reference proteome</keyword>
<dbReference type="InterPro" id="IPR002765">
    <property type="entry name" value="UPF0145_YbjQ-like"/>
</dbReference>
<evidence type="ECO:0000256" key="1">
    <source>
        <dbReference type="ARBA" id="ARBA00010751"/>
    </source>
</evidence>
<dbReference type="Pfam" id="PF01906">
    <property type="entry name" value="YbjQ_1"/>
    <property type="match status" value="3"/>
</dbReference>
<reference evidence="3" key="1">
    <citation type="journal article" date="2014" name="Soil Biol. Biochem.">
        <title>Structure and function of bacterial communities in ageing soils: Insights from the Mendocino ecological staircase.</title>
        <authorList>
            <person name="Uroz S."/>
            <person name="Tech J.J."/>
            <person name="Sawaya N.A."/>
            <person name="Frey-Klett P."/>
            <person name="Leveau J.H.J."/>
        </authorList>
    </citation>
    <scope>NUCLEOTIDE SEQUENCE [LARGE SCALE GENOMIC DNA]</scope>
    <source>
        <strain evidence="3">Cal35</strain>
    </source>
</reference>
<dbReference type="STRING" id="279058.LT85_2404"/>
<gene>
    <name evidence="2" type="ORF">LT85_2404</name>
</gene>
<protein>
    <recommendedName>
        <fullName evidence="4">Heavy-metal-binding family protein</fullName>
    </recommendedName>
</protein>
<dbReference type="HOGENOM" id="CLU_739102_0_0_4"/>
<dbReference type="PANTHER" id="PTHR34068">
    <property type="entry name" value="UPF0145 PROTEIN YBJQ"/>
    <property type="match status" value="1"/>
</dbReference>
<dbReference type="PANTHER" id="PTHR34068:SF2">
    <property type="entry name" value="UPF0145 PROTEIN SCO3412"/>
    <property type="match status" value="1"/>
</dbReference>
<dbReference type="AlphaFoldDB" id="A0A0A1FFD3"/>
<dbReference type="EMBL" id="CP009962">
    <property type="protein sequence ID" value="AIY41562.1"/>
    <property type="molecule type" value="Genomic_DNA"/>
</dbReference>
<dbReference type="Gene3D" id="3.30.110.70">
    <property type="entry name" value="Hypothetical protein apc22750. Chain B"/>
    <property type="match status" value="3"/>
</dbReference>
<comment type="similarity">
    <text evidence="1">Belongs to the UPF0145 family.</text>
</comment>
<dbReference type="Proteomes" id="UP000030302">
    <property type="component" value="Chromosome"/>
</dbReference>
<dbReference type="RefSeq" id="WP_038489012.1">
    <property type="nucleotide sequence ID" value="NZ_CP009962.1"/>
</dbReference>
<dbReference type="InterPro" id="IPR035439">
    <property type="entry name" value="UPF0145_dom_sf"/>
</dbReference>
<dbReference type="SUPFAM" id="SSF117782">
    <property type="entry name" value="YbjQ-like"/>
    <property type="match status" value="3"/>
</dbReference>
<organism evidence="2 3">
    <name type="scientific">Collimonas arenae</name>
    <dbReference type="NCBI Taxonomy" id="279058"/>
    <lineage>
        <taxon>Bacteria</taxon>
        <taxon>Pseudomonadati</taxon>
        <taxon>Pseudomonadota</taxon>
        <taxon>Betaproteobacteria</taxon>
        <taxon>Burkholderiales</taxon>
        <taxon>Oxalobacteraceae</taxon>
        <taxon>Collimonas</taxon>
    </lineage>
</organism>
<evidence type="ECO:0008006" key="4">
    <source>
        <dbReference type="Google" id="ProtNLM"/>
    </source>
</evidence>
<accession>A0A0A1FFD3</accession>
<dbReference type="OrthoDB" id="7169532at2"/>
<dbReference type="KEGG" id="care:LT85_2404"/>
<sequence>MAKVTGLSGNEIFCLALKNYSAGEIVVGNSVNSMGFLGGIGAGLKNMLGGEITQVTAAIHEGRANAFERMRKEAMQEGASGVAGVSSELRSFSGSTEFLFVGSCVHANGVSGRFFTTAGDAQELYCHMDAGYEPIQHAFGNIAYSMGVGGGIMGSLKTLVRGEIAEYSNIFNATRHKALERLVSQAKADGANAVVGIRTTILPWMGTHEMLMAGTASRHNALPASADANPVTSDLTGEELWAMTSLGYAPVKLLMSTSIYSLGVVGGFMAAFKSFTKGEISDLTTLIHDAREIAIDRLKNEADALGAEEVVGVKTYIAEIGNGLVEFMAIGTAVKKMSGFSVKNAALPAQAIIRDKDTWVDGDFGFSLDRGAAS</sequence>